<dbReference type="PROSITE" id="PS00061">
    <property type="entry name" value="ADH_SHORT"/>
    <property type="match status" value="1"/>
</dbReference>
<dbReference type="EMBL" id="VOIH02000009">
    <property type="protein sequence ID" value="KAF3438736.1"/>
    <property type="molecule type" value="Genomic_DNA"/>
</dbReference>
<dbReference type="InterPro" id="IPR036291">
    <property type="entry name" value="NAD(P)-bd_dom_sf"/>
</dbReference>
<dbReference type="GO" id="GO:0016020">
    <property type="term" value="C:membrane"/>
    <property type="evidence" value="ECO:0007669"/>
    <property type="project" value="UniProtKB-SubCell"/>
</dbReference>
<dbReference type="Gene3D" id="3.40.50.720">
    <property type="entry name" value="NAD(P)-binding Rossmann-like Domain"/>
    <property type="match status" value="1"/>
</dbReference>
<comment type="subcellular location">
    <subcellularLocation>
        <location evidence="1">Membrane</location>
        <topology evidence="1">Single-pass type II membrane protein</topology>
    </subcellularLocation>
</comment>
<evidence type="ECO:0000313" key="7">
    <source>
        <dbReference type="EMBL" id="KAF3438736.1"/>
    </source>
</evidence>
<evidence type="ECO:0000313" key="8">
    <source>
        <dbReference type="Proteomes" id="UP000796880"/>
    </source>
</evidence>
<keyword evidence="8" id="KW-1185">Reference proteome</keyword>
<dbReference type="GO" id="GO:0016491">
    <property type="term" value="F:oxidoreductase activity"/>
    <property type="evidence" value="ECO:0007669"/>
    <property type="project" value="UniProtKB-KW"/>
</dbReference>
<dbReference type="GO" id="GO:0005829">
    <property type="term" value="C:cytosol"/>
    <property type="evidence" value="ECO:0007669"/>
    <property type="project" value="TreeGrafter"/>
</dbReference>
<dbReference type="InterPro" id="IPR020904">
    <property type="entry name" value="Sc_DH/Rdtase_CS"/>
</dbReference>
<keyword evidence="3" id="KW-0521">NADP</keyword>
<dbReference type="Pfam" id="PF00106">
    <property type="entry name" value="adh_short"/>
    <property type="match status" value="1"/>
</dbReference>
<sequence>MDLIHEVLNILLPPMTLIHKVLNIHKSLPAFCHHWSSFRYWRVCSKAISLGSPDAISIVADVSKMDECKSFINQAINHFGRLDYLVNNAGIYRNGMFKNATQISNIIPVMDVNFWGTVYSTHLAIPHLLKRRGKIVVVASTCGWYPLPGLVIYNASKAALISVCETLRAELGHFEINSSRVSRRMCQGNSEKGMQGRHVFDRTGVDQSSVSAEVQVSSLHSNLIPSSSLNNELTESFMELDC</sequence>
<name>A0A8K0E1S8_9ROSA</name>
<evidence type="ECO:0000256" key="3">
    <source>
        <dbReference type="ARBA" id="ARBA00022857"/>
    </source>
</evidence>
<dbReference type="AlphaFoldDB" id="A0A8K0E1S8"/>
<reference evidence="7" key="1">
    <citation type="submission" date="2020-03" db="EMBL/GenBank/DDBJ databases">
        <title>A high-quality chromosome-level genome assembly of a woody plant with both climbing and erect habits, Rhamnella rubrinervis.</title>
        <authorList>
            <person name="Lu Z."/>
            <person name="Yang Y."/>
            <person name="Zhu X."/>
            <person name="Sun Y."/>
        </authorList>
    </citation>
    <scope>NUCLEOTIDE SEQUENCE</scope>
    <source>
        <strain evidence="7">BYM</strain>
        <tissue evidence="7">Leaf</tissue>
    </source>
</reference>
<evidence type="ECO:0000256" key="1">
    <source>
        <dbReference type="ARBA" id="ARBA00004606"/>
    </source>
</evidence>
<accession>A0A8K0E1S8</accession>
<keyword evidence="4" id="KW-0812">Transmembrane</keyword>
<evidence type="ECO:0000256" key="4">
    <source>
        <dbReference type="ARBA" id="ARBA00022968"/>
    </source>
</evidence>
<dbReference type="PRINTS" id="PR00081">
    <property type="entry name" value="GDHRDH"/>
</dbReference>
<evidence type="ECO:0000256" key="6">
    <source>
        <dbReference type="RuleBase" id="RU000363"/>
    </source>
</evidence>
<comment type="similarity">
    <text evidence="2 6">Belongs to the short-chain dehydrogenases/reductases (SDR) family.</text>
</comment>
<evidence type="ECO:0000256" key="2">
    <source>
        <dbReference type="ARBA" id="ARBA00006484"/>
    </source>
</evidence>
<dbReference type="SUPFAM" id="SSF51735">
    <property type="entry name" value="NAD(P)-binding Rossmann-fold domains"/>
    <property type="match status" value="1"/>
</dbReference>
<dbReference type="PANTHER" id="PTHR43391">
    <property type="entry name" value="RETINOL DEHYDROGENASE-RELATED"/>
    <property type="match status" value="1"/>
</dbReference>
<protein>
    <submittedName>
        <fullName evidence="7">Uncharacterized protein</fullName>
    </submittedName>
</protein>
<dbReference type="OrthoDB" id="47007at2759"/>
<dbReference type="PRINTS" id="PR00080">
    <property type="entry name" value="SDRFAMILY"/>
</dbReference>
<keyword evidence="5" id="KW-0560">Oxidoreductase</keyword>
<organism evidence="7 8">
    <name type="scientific">Rhamnella rubrinervis</name>
    <dbReference type="NCBI Taxonomy" id="2594499"/>
    <lineage>
        <taxon>Eukaryota</taxon>
        <taxon>Viridiplantae</taxon>
        <taxon>Streptophyta</taxon>
        <taxon>Embryophyta</taxon>
        <taxon>Tracheophyta</taxon>
        <taxon>Spermatophyta</taxon>
        <taxon>Magnoliopsida</taxon>
        <taxon>eudicotyledons</taxon>
        <taxon>Gunneridae</taxon>
        <taxon>Pentapetalae</taxon>
        <taxon>rosids</taxon>
        <taxon>fabids</taxon>
        <taxon>Rosales</taxon>
        <taxon>Rhamnaceae</taxon>
        <taxon>rhamnoid group</taxon>
        <taxon>Rhamneae</taxon>
        <taxon>Rhamnella</taxon>
    </lineage>
</organism>
<dbReference type="InterPro" id="IPR002347">
    <property type="entry name" value="SDR_fam"/>
</dbReference>
<proteinExistence type="inferred from homology"/>
<comment type="caution">
    <text evidence="7">The sequence shown here is derived from an EMBL/GenBank/DDBJ whole genome shotgun (WGS) entry which is preliminary data.</text>
</comment>
<dbReference type="Proteomes" id="UP000796880">
    <property type="component" value="Unassembled WGS sequence"/>
</dbReference>
<keyword evidence="4" id="KW-0735">Signal-anchor</keyword>
<gene>
    <name evidence="7" type="ORF">FNV43_RR21500</name>
</gene>
<evidence type="ECO:0000256" key="5">
    <source>
        <dbReference type="ARBA" id="ARBA00023002"/>
    </source>
</evidence>
<dbReference type="PANTHER" id="PTHR43391:SF76">
    <property type="entry name" value="11-BETA-HYDROXYSTEROID DEHYDROGENASE-LIKE 2-RELATED"/>
    <property type="match status" value="1"/>
</dbReference>